<proteinExistence type="predicted"/>
<dbReference type="Proteomes" id="UP000006790">
    <property type="component" value="Chromosome 7"/>
</dbReference>
<dbReference type="HOGENOM" id="CLU_150213_0_0_1"/>
<dbReference type="OrthoDB" id="10008801at2759"/>
<keyword evidence="2" id="KW-1185">Reference proteome</keyword>
<dbReference type="AlphaFoldDB" id="G8JWF7"/>
<accession>G8JWF7</accession>
<evidence type="ECO:0000313" key="1">
    <source>
        <dbReference type="EMBL" id="AET41172.1"/>
    </source>
</evidence>
<dbReference type="RefSeq" id="XP_003647989.1">
    <property type="nucleotide sequence ID" value="XM_003647941.1"/>
</dbReference>
<sequence length="143" mass="15946">MILGASFGRILSRTITRSSHVHVLRRTKIGTSVTIKNYATSWDKSPENLDAHLKVQKLMAEIQAHPNITSSLDHLSTLMKDKGLMNPESENGPLTAWQMIKIMMDKDVREAMRDLKAQLEKSGISLGPDQLAPLMNVLGLNKK</sequence>
<organism evidence="1 2">
    <name type="scientific">Eremothecium cymbalariae (strain CBS 270.75 / DBVPG 7215 / KCTC 17166 / NRRL Y-17582)</name>
    <name type="common">Yeast</name>
    <dbReference type="NCBI Taxonomy" id="931890"/>
    <lineage>
        <taxon>Eukaryota</taxon>
        <taxon>Fungi</taxon>
        <taxon>Dikarya</taxon>
        <taxon>Ascomycota</taxon>
        <taxon>Saccharomycotina</taxon>
        <taxon>Saccharomycetes</taxon>
        <taxon>Saccharomycetales</taxon>
        <taxon>Saccharomycetaceae</taxon>
        <taxon>Eremothecium</taxon>
    </lineage>
</organism>
<name>G8JWF7_ERECY</name>
<gene>
    <name evidence="1" type="ordered locus">Ecym_7342</name>
</gene>
<dbReference type="OMA" id="RAYAKSW"/>
<dbReference type="GeneID" id="11472636"/>
<dbReference type="EMBL" id="CP002503">
    <property type="protein sequence ID" value="AET41172.1"/>
    <property type="molecule type" value="Genomic_DNA"/>
</dbReference>
<evidence type="ECO:0000313" key="2">
    <source>
        <dbReference type="Proteomes" id="UP000006790"/>
    </source>
</evidence>
<dbReference type="eggNOG" id="ENOG502S3YH">
    <property type="taxonomic scope" value="Eukaryota"/>
</dbReference>
<protein>
    <submittedName>
        <fullName evidence="1">Uncharacterized protein</fullName>
    </submittedName>
</protein>
<dbReference type="KEGG" id="erc:Ecym_7342"/>
<reference evidence="2" key="1">
    <citation type="journal article" date="2012" name="G3 (Bethesda)">
        <title>Pichia sorbitophila, an interspecies yeast hybrid reveals early steps of genome resolution following polyploidization.</title>
        <authorList>
            <person name="Leh Louis V."/>
            <person name="Despons L."/>
            <person name="Friedrich A."/>
            <person name="Martin T."/>
            <person name="Durrens P."/>
            <person name="Casaregola S."/>
            <person name="Neuveglise C."/>
            <person name="Fairhead C."/>
            <person name="Marck C."/>
            <person name="Cruz J.A."/>
            <person name="Straub M.L."/>
            <person name="Kugler V."/>
            <person name="Sacerdot C."/>
            <person name="Uzunov Z."/>
            <person name="Thierry A."/>
            <person name="Weiss S."/>
            <person name="Bleykasten C."/>
            <person name="De Montigny J."/>
            <person name="Jacques N."/>
            <person name="Jung P."/>
            <person name="Lemaire M."/>
            <person name="Mallet S."/>
            <person name="Morel G."/>
            <person name="Richard G.F."/>
            <person name="Sarkar A."/>
            <person name="Savel G."/>
            <person name="Schacherer J."/>
            <person name="Seret M.L."/>
            <person name="Talla E."/>
            <person name="Samson G."/>
            <person name="Jubin C."/>
            <person name="Poulain J."/>
            <person name="Vacherie B."/>
            <person name="Barbe V."/>
            <person name="Pelletier E."/>
            <person name="Sherman D.J."/>
            <person name="Westhof E."/>
            <person name="Weissenbach J."/>
            <person name="Baret P.V."/>
            <person name="Wincker P."/>
            <person name="Gaillardin C."/>
            <person name="Dujon B."/>
            <person name="Souciet J.L."/>
        </authorList>
    </citation>
    <scope>NUCLEOTIDE SEQUENCE [LARGE SCALE GENOMIC DNA]</scope>
    <source>
        <strain evidence="2">CBS 270.75 / DBVPG 7215 / KCTC 17166 / NRRL Y-17582</strain>
    </source>
</reference>
<dbReference type="InParanoid" id="G8JWF7"/>